<dbReference type="Proteomes" id="UP000790377">
    <property type="component" value="Unassembled WGS sequence"/>
</dbReference>
<sequence>MRGEYCVGSATFLSLVAVLLLIFVHVGQINTSTVPHGVSMATVNTSGYAQALGDAFKVPIQGLYTDNTSAPLGERAGLRDQYDFGLYSYCAYVNTTAGQCSNQTVGMKFEPYTALTSDMFLNYSQYSDAIFVDTTFMDSSYLGYNAHVAYYFLLLGTIAAAIALITGLLKQTFAFFVSTGMSVVATLFILIGAAIWTAIVKKAEGINTFDVAQGIPCGVTVYYGIGIYLSWAAFACLAASIIPYMISCCTFRG</sequence>
<organism evidence="1 2">
    <name type="scientific">Hygrophoropsis aurantiaca</name>
    <dbReference type="NCBI Taxonomy" id="72124"/>
    <lineage>
        <taxon>Eukaryota</taxon>
        <taxon>Fungi</taxon>
        <taxon>Dikarya</taxon>
        <taxon>Basidiomycota</taxon>
        <taxon>Agaricomycotina</taxon>
        <taxon>Agaricomycetes</taxon>
        <taxon>Agaricomycetidae</taxon>
        <taxon>Boletales</taxon>
        <taxon>Coniophorineae</taxon>
        <taxon>Hygrophoropsidaceae</taxon>
        <taxon>Hygrophoropsis</taxon>
    </lineage>
</organism>
<accession>A0ACB8AQB3</accession>
<proteinExistence type="predicted"/>
<dbReference type="EMBL" id="MU267604">
    <property type="protein sequence ID" value="KAH7915121.1"/>
    <property type="molecule type" value="Genomic_DNA"/>
</dbReference>
<gene>
    <name evidence="1" type="ORF">BJ138DRAFT_1078000</name>
</gene>
<name>A0ACB8AQB3_9AGAM</name>
<protein>
    <submittedName>
        <fullName evidence="1">Actin cortical patch SUR7/pH-response regulator pali</fullName>
    </submittedName>
</protein>
<reference evidence="1" key="1">
    <citation type="journal article" date="2021" name="New Phytol.">
        <title>Evolutionary innovations through gain and loss of genes in the ectomycorrhizal Boletales.</title>
        <authorList>
            <person name="Wu G."/>
            <person name="Miyauchi S."/>
            <person name="Morin E."/>
            <person name="Kuo A."/>
            <person name="Drula E."/>
            <person name="Varga T."/>
            <person name="Kohler A."/>
            <person name="Feng B."/>
            <person name="Cao Y."/>
            <person name="Lipzen A."/>
            <person name="Daum C."/>
            <person name="Hundley H."/>
            <person name="Pangilinan J."/>
            <person name="Johnson J."/>
            <person name="Barry K."/>
            <person name="LaButti K."/>
            <person name="Ng V."/>
            <person name="Ahrendt S."/>
            <person name="Min B."/>
            <person name="Choi I.G."/>
            <person name="Park H."/>
            <person name="Plett J.M."/>
            <person name="Magnuson J."/>
            <person name="Spatafora J.W."/>
            <person name="Nagy L.G."/>
            <person name="Henrissat B."/>
            <person name="Grigoriev I.V."/>
            <person name="Yang Z.L."/>
            <person name="Xu J."/>
            <person name="Martin F.M."/>
        </authorList>
    </citation>
    <scope>NUCLEOTIDE SEQUENCE</scope>
    <source>
        <strain evidence="1">ATCC 28755</strain>
    </source>
</reference>
<evidence type="ECO:0000313" key="1">
    <source>
        <dbReference type="EMBL" id="KAH7915121.1"/>
    </source>
</evidence>
<comment type="caution">
    <text evidence="1">The sequence shown here is derived from an EMBL/GenBank/DDBJ whole genome shotgun (WGS) entry which is preliminary data.</text>
</comment>
<keyword evidence="2" id="KW-1185">Reference proteome</keyword>
<evidence type="ECO:0000313" key="2">
    <source>
        <dbReference type="Proteomes" id="UP000790377"/>
    </source>
</evidence>